<protein>
    <submittedName>
        <fullName evidence="3">FAD-dependent oxidoreductase</fullName>
    </submittedName>
</protein>
<dbReference type="Gene3D" id="3.50.50.60">
    <property type="entry name" value="FAD/NAD(P)-binding domain"/>
    <property type="match status" value="2"/>
</dbReference>
<dbReference type="GO" id="GO:0005737">
    <property type="term" value="C:cytoplasm"/>
    <property type="evidence" value="ECO:0007669"/>
    <property type="project" value="TreeGrafter"/>
</dbReference>
<organism evidence="3 4">
    <name type="scientific">Pseudomonas putida</name>
    <name type="common">Arthrobacter siderocapsulatus</name>
    <dbReference type="NCBI Taxonomy" id="303"/>
    <lineage>
        <taxon>Bacteria</taxon>
        <taxon>Pseudomonadati</taxon>
        <taxon>Pseudomonadota</taxon>
        <taxon>Gammaproteobacteria</taxon>
        <taxon>Pseudomonadales</taxon>
        <taxon>Pseudomonadaceae</taxon>
        <taxon>Pseudomonas</taxon>
    </lineage>
</organism>
<evidence type="ECO:0000256" key="1">
    <source>
        <dbReference type="ARBA" id="ARBA00023002"/>
    </source>
</evidence>
<proteinExistence type="predicted"/>
<accession>A0A7D5VUW5</accession>
<dbReference type="PANTHER" id="PTHR13847:SF289">
    <property type="entry name" value="GLYCINE OXIDASE"/>
    <property type="match status" value="1"/>
</dbReference>
<evidence type="ECO:0000259" key="2">
    <source>
        <dbReference type="Pfam" id="PF01266"/>
    </source>
</evidence>
<dbReference type="RefSeq" id="WP_180688455.1">
    <property type="nucleotide sequence ID" value="NZ_CP059052.1"/>
</dbReference>
<dbReference type="Proteomes" id="UP000510934">
    <property type="component" value="Chromosome"/>
</dbReference>
<evidence type="ECO:0000313" key="4">
    <source>
        <dbReference type="Proteomes" id="UP000510934"/>
    </source>
</evidence>
<dbReference type="SUPFAM" id="SSF54373">
    <property type="entry name" value="FAD-linked reductases, C-terminal domain"/>
    <property type="match status" value="1"/>
</dbReference>
<sequence>MMSFTDRPVVVVGAGIVGLCCAYFLRKEGKQVLLVDPSLPGTGCSFGNSGALSENSVTPIGMPGVLRQAPGMLLNSQSPLSVPLSYMHKAAPWLLSFLRSANEPNVTRTADVLSKFLAGSLDNHTQLMKEISALDLLRSGGQLHVYTSRRSLESDALTWRLRKERGLVCEALGRGEMQELEPALSDRYQAAMFLPQQSWLADPYEYCQRIFKALLTSGTHYLQAEVKQLQKVDGSWKVDVGAGTVVYAEDVIIAAGVASRRLLQPLGVKLPLISQRGYHVHSWSPNVKVNRIIALADRKAFVCPMGDSVRIAGTVEFQDPDKAPNDQRAAHLANHLADALKGVNVAHSTRWMGNRPCSPDSIPLIGTPPGLPGLWYATGHGHLGLTGAVNTGKLLCASIKQKKAVPDLAPLSFERLG</sequence>
<dbReference type="Pfam" id="PF01266">
    <property type="entry name" value="DAO"/>
    <property type="match status" value="1"/>
</dbReference>
<dbReference type="PANTHER" id="PTHR13847">
    <property type="entry name" value="SARCOSINE DEHYDROGENASE-RELATED"/>
    <property type="match status" value="1"/>
</dbReference>
<evidence type="ECO:0000313" key="3">
    <source>
        <dbReference type="EMBL" id="QLJ12593.1"/>
    </source>
</evidence>
<dbReference type="InterPro" id="IPR006076">
    <property type="entry name" value="FAD-dep_OxRdtase"/>
</dbReference>
<feature type="domain" description="FAD dependent oxidoreductase" evidence="2">
    <location>
        <begin position="9"/>
        <end position="396"/>
    </location>
</feature>
<name>A0A7D5VUW5_PSEPU</name>
<dbReference type="EMBL" id="CP059052">
    <property type="protein sequence ID" value="QLJ12593.1"/>
    <property type="molecule type" value="Genomic_DNA"/>
</dbReference>
<keyword evidence="1" id="KW-0560">Oxidoreductase</keyword>
<dbReference type="InterPro" id="IPR036188">
    <property type="entry name" value="FAD/NAD-bd_sf"/>
</dbReference>
<gene>
    <name evidence="3" type="ORF">H0H12_19330</name>
</gene>
<dbReference type="GO" id="GO:0016491">
    <property type="term" value="F:oxidoreductase activity"/>
    <property type="evidence" value="ECO:0007669"/>
    <property type="project" value="UniProtKB-KW"/>
</dbReference>
<dbReference type="AlphaFoldDB" id="A0A7D5VUW5"/>
<reference evidence="3 4" key="1">
    <citation type="journal article" date="2009" name="Mikrobiologiia">
        <title>[Phenanthren biodegradation and interaction of Pseudomonas putida BS3701 and Burkholderia sp.BS3702 in plant rhizosphere].</title>
        <authorList>
            <person name="Ovchinnikova A.A."/>
            <person name="Vetrova A.A."/>
            <person name="Filonov A.E."/>
            <person name="Boronin A.M."/>
        </authorList>
    </citation>
    <scope>NUCLEOTIDE SEQUENCE [LARGE SCALE GENOMIC DNA]</scope>
    <source>
        <strain evidence="3 4">BS3701</strain>
    </source>
</reference>
<dbReference type="SUPFAM" id="SSF51905">
    <property type="entry name" value="FAD/NAD(P)-binding domain"/>
    <property type="match status" value="1"/>
</dbReference>
<dbReference type="Gene3D" id="3.30.9.10">
    <property type="entry name" value="D-Amino Acid Oxidase, subunit A, domain 2"/>
    <property type="match status" value="1"/>
</dbReference>